<dbReference type="InterPro" id="IPR003140">
    <property type="entry name" value="PLipase/COase/thioEstase"/>
</dbReference>
<keyword evidence="2" id="KW-0378">Hydrolase</keyword>
<dbReference type="EMBL" id="QGNY01000007">
    <property type="protein sequence ID" value="PWS30417.1"/>
    <property type="molecule type" value="Genomic_DNA"/>
</dbReference>
<dbReference type="Proteomes" id="UP000245391">
    <property type="component" value="Unassembled WGS sequence"/>
</dbReference>
<reference evidence="5" key="1">
    <citation type="submission" date="2018-05" db="EMBL/GenBank/DDBJ databases">
        <title>Pedobacter paludis sp. nov., isolated from wetland soil.</title>
        <authorList>
            <person name="Zhang Y."/>
        </authorList>
    </citation>
    <scope>NUCLEOTIDE SEQUENCE [LARGE SCALE GENOMIC DNA]</scope>
    <source>
        <strain evidence="5">R-8</strain>
    </source>
</reference>
<dbReference type="PANTHER" id="PTHR10655">
    <property type="entry name" value="LYSOPHOSPHOLIPASE-RELATED"/>
    <property type="match status" value="1"/>
</dbReference>
<proteinExistence type="inferred from homology"/>
<dbReference type="InterPro" id="IPR029058">
    <property type="entry name" value="AB_hydrolase_fold"/>
</dbReference>
<dbReference type="RefSeq" id="WP_109931693.1">
    <property type="nucleotide sequence ID" value="NZ_QGNY01000007.1"/>
</dbReference>
<evidence type="ECO:0000313" key="4">
    <source>
        <dbReference type="EMBL" id="PWS30417.1"/>
    </source>
</evidence>
<evidence type="ECO:0000256" key="2">
    <source>
        <dbReference type="ARBA" id="ARBA00022801"/>
    </source>
</evidence>
<feature type="domain" description="Phospholipase/carboxylesterase/thioesterase" evidence="3">
    <location>
        <begin position="14"/>
        <end position="205"/>
    </location>
</feature>
<evidence type="ECO:0000259" key="3">
    <source>
        <dbReference type="Pfam" id="PF02230"/>
    </source>
</evidence>
<dbReference type="AlphaFoldDB" id="A0A317EX56"/>
<dbReference type="OrthoDB" id="9801763at2"/>
<name>A0A317EX56_9SPHI</name>
<evidence type="ECO:0000256" key="1">
    <source>
        <dbReference type="ARBA" id="ARBA00006499"/>
    </source>
</evidence>
<gene>
    <name evidence="4" type="ORF">DF947_18510</name>
</gene>
<organism evidence="4 5">
    <name type="scientific">Pedobacter paludis</name>
    <dbReference type="NCBI Taxonomy" id="2203212"/>
    <lineage>
        <taxon>Bacteria</taxon>
        <taxon>Pseudomonadati</taxon>
        <taxon>Bacteroidota</taxon>
        <taxon>Sphingobacteriia</taxon>
        <taxon>Sphingobacteriales</taxon>
        <taxon>Sphingobacteriaceae</taxon>
        <taxon>Pedobacter</taxon>
    </lineage>
</organism>
<comment type="caution">
    <text evidence="4">The sequence shown here is derived from an EMBL/GenBank/DDBJ whole genome shotgun (WGS) entry which is preliminary data.</text>
</comment>
<accession>A0A317EX56</accession>
<dbReference type="GO" id="GO:0016787">
    <property type="term" value="F:hydrolase activity"/>
    <property type="evidence" value="ECO:0007669"/>
    <property type="project" value="UniProtKB-KW"/>
</dbReference>
<dbReference type="Gene3D" id="3.40.50.1820">
    <property type="entry name" value="alpha/beta hydrolase"/>
    <property type="match status" value="1"/>
</dbReference>
<dbReference type="Pfam" id="PF02230">
    <property type="entry name" value="Abhydrolase_2"/>
    <property type="match status" value="1"/>
</dbReference>
<protein>
    <submittedName>
        <fullName evidence="4">Phospholipase</fullName>
    </submittedName>
</protein>
<dbReference type="SUPFAM" id="SSF53474">
    <property type="entry name" value="alpha/beta-Hydrolases"/>
    <property type="match status" value="1"/>
</dbReference>
<dbReference type="InterPro" id="IPR050565">
    <property type="entry name" value="LYPA1-2/EST-like"/>
</dbReference>
<sequence length="211" mass="23192">MDAIQSNYLTAGHPIESATGVLIMIHGRGGNALDIMELSDELQIEGMAIFAPQALQNSWYPHGFMAPIATNQPSVNISLGIVAELVTHALNYGIVRERIFFLGFSQGACLMLEYISRNAGKYGGAIAFTGGLIGEVLVNDNYKGDFLGTRVLITTGNMDPHVPLKRVKETVAQLELQQANVRLEIYKDKPHTILPNEMIIANDWIFSYNEV</sequence>
<dbReference type="PANTHER" id="PTHR10655:SF17">
    <property type="entry name" value="LYSOPHOSPHOLIPASE-LIKE PROTEIN 1"/>
    <property type="match status" value="1"/>
</dbReference>
<evidence type="ECO:0000313" key="5">
    <source>
        <dbReference type="Proteomes" id="UP000245391"/>
    </source>
</evidence>
<keyword evidence="5" id="KW-1185">Reference proteome</keyword>
<comment type="similarity">
    <text evidence="1">Belongs to the AB hydrolase superfamily. AB hydrolase 2 family.</text>
</comment>